<dbReference type="Pfam" id="PF01156">
    <property type="entry name" value="IU_nuc_hydro"/>
    <property type="match status" value="1"/>
</dbReference>
<name>A0A388ME64_CHABU</name>
<dbReference type="STRING" id="69332.A0A388ME64"/>
<dbReference type="Proteomes" id="UP000265515">
    <property type="component" value="Unassembled WGS sequence"/>
</dbReference>
<dbReference type="GO" id="GO:0005829">
    <property type="term" value="C:cytosol"/>
    <property type="evidence" value="ECO:0007669"/>
    <property type="project" value="TreeGrafter"/>
</dbReference>
<dbReference type="Gene3D" id="3.90.245.10">
    <property type="entry name" value="Ribonucleoside hydrolase-like"/>
    <property type="match status" value="1"/>
</dbReference>
<evidence type="ECO:0000256" key="1">
    <source>
        <dbReference type="ARBA" id="ARBA00009176"/>
    </source>
</evidence>
<dbReference type="Gramene" id="GBG92851">
    <property type="protein sequence ID" value="GBG92851"/>
    <property type="gene ID" value="CBR_g57530"/>
</dbReference>
<dbReference type="InterPro" id="IPR001910">
    <property type="entry name" value="Inosine/uridine_hydrolase_dom"/>
</dbReference>
<comment type="caution">
    <text evidence="5">The sequence shown here is derived from an EMBL/GenBank/DDBJ whole genome shotgun (WGS) entry which is preliminary data.</text>
</comment>
<comment type="similarity">
    <text evidence="1">Belongs to the IUNH family.</text>
</comment>
<gene>
    <name evidence="5" type="ORF">CBR_g57530</name>
</gene>
<dbReference type="InterPro" id="IPR036452">
    <property type="entry name" value="Ribo_hydro-like"/>
</dbReference>
<sequence>MPMATIPLSSDKTDKTDIVQVTHTALLTADIVKRIISPKINEPMSAFRRIVCQLMLFFQQTYQTVFNFEDPPLHDPCAVAYVVAPELFQTERLRVDIETTSALTSGQTVCDIWRQSGLSPNVAVVQSMNIPKFWDLVIAAIDKADRVSHCNRP</sequence>
<dbReference type="EMBL" id="BFEA01001150">
    <property type="protein sequence ID" value="GBG92851.1"/>
    <property type="molecule type" value="Genomic_DNA"/>
</dbReference>
<keyword evidence="2" id="KW-0378">Hydrolase</keyword>
<dbReference type="AlphaFoldDB" id="A0A388ME64"/>
<dbReference type="SUPFAM" id="SSF53590">
    <property type="entry name" value="Nucleoside hydrolase"/>
    <property type="match status" value="1"/>
</dbReference>
<reference evidence="5 6" key="1">
    <citation type="journal article" date="2018" name="Cell">
        <title>The Chara Genome: Secondary Complexity and Implications for Plant Terrestrialization.</title>
        <authorList>
            <person name="Nishiyama T."/>
            <person name="Sakayama H."/>
            <person name="Vries J.D."/>
            <person name="Buschmann H."/>
            <person name="Saint-Marcoux D."/>
            <person name="Ullrich K.K."/>
            <person name="Haas F.B."/>
            <person name="Vanderstraeten L."/>
            <person name="Becker D."/>
            <person name="Lang D."/>
            <person name="Vosolsobe S."/>
            <person name="Rombauts S."/>
            <person name="Wilhelmsson P.K.I."/>
            <person name="Janitza P."/>
            <person name="Kern R."/>
            <person name="Heyl A."/>
            <person name="Rumpler F."/>
            <person name="Villalobos L.I.A.C."/>
            <person name="Clay J.M."/>
            <person name="Skokan R."/>
            <person name="Toyoda A."/>
            <person name="Suzuki Y."/>
            <person name="Kagoshima H."/>
            <person name="Schijlen E."/>
            <person name="Tajeshwar N."/>
            <person name="Catarino B."/>
            <person name="Hetherington A.J."/>
            <person name="Saltykova A."/>
            <person name="Bonnot C."/>
            <person name="Breuninger H."/>
            <person name="Symeonidi A."/>
            <person name="Radhakrishnan G.V."/>
            <person name="Van Nieuwerburgh F."/>
            <person name="Deforce D."/>
            <person name="Chang C."/>
            <person name="Karol K.G."/>
            <person name="Hedrich R."/>
            <person name="Ulvskov P."/>
            <person name="Glockner G."/>
            <person name="Delwiche C.F."/>
            <person name="Petrasek J."/>
            <person name="Van de Peer Y."/>
            <person name="Friml J."/>
            <person name="Beilby M."/>
            <person name="Dolan L."/>
            <person name="Kohara Y."/>
            <person name="Sugano S."/>
            <person name="Fujiyama A."/>
            <person name="Delaux P.-M."/>
            <person name="Quint M."/>
            <person name="TheiBen G."/>
            <person name="Hagemann M."/>
            <person name="Harholt J."/>
            <person name="Dunand C."/>
            <person name="Zachgo S."/>
            <person name="Langdale J."/>
            <person name="Maumus F."/>
            <person name="Straeten D.V.D."/>
            <person name="Gould S.B."/>
            <person name="Rensing S.A."/>
        </authorList>
    </citation>
    <scope>NUCLEOTIDE SEQUENCE [LARGE SCALE GENOMIC DNA]</scope>
    <source>
        <strain evidence="5 6">S276</strain>
    </source>
</reference>
<evidence type="ECO:0000313" key="5">
    <source>
        <dbReference type="EMBL" id="GBG92851.1"/>
    </source>
</evidence>
<evidence type="ECO:0000259" key="4">
    <source>
        <dbReference type="Pfam" id="PF01156"/>
    </source>
</evidence>
<evidence type="ECO:0000313" key="6">
    <source>
        <dbReference type="Proteomes" id="UP000265515"/>
    </source>
</evidence>
<proteinExistence type="inferred from homology"/>
<dbReference type="GO" id="GO:0006152">
    <property type="term" value="P:purine nucleoside catabolic process"/>
    <property type="evidence" value="ECO:0007669"/>
    <property type="project" value="TreeGrafter"/>
</dbReference>
<keyword evidence="3" id="KW-0326">Glycosidase</keyword>
<organism evidence="5 6">
    <name type="scientific">Chara braunii</name>
    <name type="common">Braun's stonewort</name>
    <dbReference type="NCBI Taxonomy" id="69332"/>
    <lineage>
        <taxon>Eukaryota</taxon>
        <taxon>Viridiplantae</taxon>
        <taxon>Streptophyta</taxon>
        <taxon>Charophyceae</taxon>
        <taxon>Charales</taxon>
        <taxon>Characeae</taxon>
        <taxon>Chara</taxon>
    </lineage>
</organism>
<feature type="domain" description="Inosine/uridine-preferring nucleoside hydrolase" evidence="4">
    <location>
        <begin position="20"/>
        <end position="135"/>
    </location>
</feature>
<keyword evidence="6" id="KW-1185">Reference proteome</keyword>
<evidence type="ECO:0000256" key="3">
    <source>
        <dbReference type="ARBA" id="ARBA00023295"/>
    </source>
</evidence>
<evidence type="ECO:0000256" key="2">
    <source>
        <dbReference type="ARBA" id="ARBA00022801"/>
    </source>
</evidence>
<dbReference type="OrthoDB" id="432381at2759"/>
<dbReference type="GO" id="GO:0008477">
    <property type="term" value="F:purine nucleosidase activity"/>
    <property type="evidence" value="ECO:0007669"/>
    <property type="project" value="TreeGrafter"/>
</dbReference>
<dbReference type="PANTHER" id="PTHR12304">
    <property type="entry name" value="INOSINE-URIDINE PREFERRING NUCLEOSIDE HYDROLASE"/>
    <property type="match status" value="1"/>
</dbReference>
<dbReference type="PANTHER" id="PTHR12304:SF59">
    <property type="entry name" value="INOSINE-URIDINE PREFERRING NUCLEOSIDE HYDROLASE FAMILY PROTEIN"/>
    <property type="match status" value="1"/>
</dbReference>
<dbReference type="InterPro" id="IPR023186">
    <property type="entry name" value="IUNH"/>
</dbReference>
<accession>A0A388ME64</accession>
<protein>
    <recommendedName>
        <fullName evidence="4">Inosine/uridine-preferring nucleoside hydrolase domain-containing protein</fullName>
    </recommendedName>
</protein>